<reference evidence="2" key="1">
    <citation type="submission" date="2020-08" db="EMBL/GenBank/DDBJ databases">
        <title>Chromosome-level assembly of Southern catfish (Silurus meridionalis) provides insights into visual adaptation to the nocturnal and benthic lifestyles.</title>
        <authorList>
            <person name="Zhang Y."/>
            <person name="Wang D."/>
            <person name="Peng Z."/>
        </authorList>
    </citation>
    <scope>NUCLEOTIDE SEQUENCE</scope>
    <source>
        <strain evidence="2">SWU-2019-XX</strain>
        <tissue evidence="2">Muscle</tissue>
    </source>
</reference>
<proteinExistence type="predicted"/>
<feature type="region of interest" description="Disordered" evidence="1">
    <location>
        <begin position="20"/>
        <end position="94"/>
    </location>
</feature>
<name>A0A8T0B7T8_SILME</name>
<organism evidence="2 3">
    <name type="scientific">Silurus meridionalis</name>
    <name type="common">Southern catfish</name>
    <name type="synonym">Silurus soldatovi meridionalis</name>
    <dbReference type="NCBI Taxonomy" id="175797"/>
    <lineage>
        <taxon>Eukaryota</taxon>
        <taxon>Metazoa</taxon>
        <taxon>Chordata</taxon>
        <taxon>Craniata</taxon>
        <taxon>Vertebrata</taxon>
        <taxon>Euteleostomi</taxon>
        <taxon>Actinopterygii</taxon>
        <taxon>Neopterygii</taxon>
        <taxon>Teleostei</taxon>
        <taxon>Ostariophysi</taxon>
        <taxon>Siluriformes</taxon>
        <taxon>Siluridae</taxon>
        <taxon>Silurus</taxon>
    </lineage>
</organism>
<evidence type="ECO:0000256" key="1">
    <source>
        <dbReference type="SAM" id="MobiDB-lite"/>
    </source>
</evidence>
<feature type="compositionally biased region" description="Polar residues" evidence="1">
    <location>
        <begin position="20"/>
        <end position="37"/>
    </location>
</feature>
<feature type="compositionally biased region" description="Basic and acidic residues" evidence="1">
    <location>
        <begin position="42"/>
        <end position="89"/>
    </location>
</feature>
<dbReference type="EMBL" id="JABFDY010000010">
    <property type="protein sequence ID" value="KAF7702612.1"/>
    <property type="molecule type" value="Genomic_DNA"/>
</dbReference>
<protein>
    <submittedName>
        <fullName evidence="2">Uncharacterized protein</fullName>
    </submittedName>
</protein>
<dbReference type="Proteomes" id="UP000606274">
    <property type="component" value="Unassembled WGS sequence"/>
</dbReference>
<evidence type="ECO:0000313" key="3">
    <source>
        <dbReference type="Proteomes" id="UP000606274"/>
    </source>
</evidence>
<comment type="caution">
    <text evidence="2">The sequence shown here is derived from an EMBL/GenBank/DDBJ whole genome shotgun (WGS) entry which is preliminary data.</text>
</comment>
<gene>
    <name evidence="2" type="ORF">HF521_001895</name>
</gene>
<sequence length="226" mass="24527">MLSLHQEQRKNKLVTCEAFNNNQSPVLSTVNTEQCSELWTDDPSRESRAATDPSRESRAATDPSRESRAAADPSRDSRAAADPSRDSRAAADPPRARLYATVSPRARLYATVSPGARLFATVSPGARLFATDPSRESRATTDPSQTRLYATVSPRAHLYATDPRRVVVEGLTGHELVLLLLLVEAQHTASAVEAILMLKVSVAALPELQLLPSTFQLSLQSKGKPL</sequence>
<keyword evidence="3" id="KW-1185">Reference proteome</keyword>
<evidence type="ECO:0000313" key="2">
    <source>
        <dbReference type="EMBL" id="KAF7702612.1"/>
    </source>
</evidence>
<accession>A0A8T0B7T8</accession>
<dbReference type="AlphaFoldDB" id="A0A8T0B7T8"/>